<reference evidence="1" key="1">
    <citation type="submission" date="2007-11" db="EMBL/GenBank/DDBJ databases">
        <authorList>
            <person name="Fulton L."/>
            <person name="Clifton S."/>
            <person name="Fulton B."/>
            <person name="Xu J."/>
            <person name="Minx P."/>
            <person name="Pepin K.H."/>
            <person name="Johnson M."/>
            <person name="Thiruvilangam P."/>
            <person name="Bhonagiri V."/>
            <person name="Nash W.E."/>
            <person name="Mardis E.R."/>
            <person name="Wilson R.K."/>
        </authorList>
    </citation>
    <scope>NUCLEOTIDE SEQUENCE [LARGE SCALE GENOMIC DNA]</scope>
    <source>
        <strain evidence="1">DSM 17241</strain>
    </source>
</reference>
<dbReference type="HOGENOM" id="CLU_3131635_0_0_9"/>
<comment type="caution">
    <text evidence="1">The sequence shown here is derived from an EMBL/GenBank/DDBJ whole genome shotgun (WGS) entry which is preliminary data.</text>
</comment>
<dbReference type="AlphaFoldDB" id="B0PGU6"/>
<evidence type="ECO:0000313" key="2">
    <source>
        <dbReference type="Proteomes" id="UP000003803"/>
    </source>
</evidence>
<dbReference type="EMBL" id="ABGD02000030">
    <property type="protein sequence ID" value="EDS09194.1"/>
    <property type="molecule type" value="Genomic_DNA"/>
</dbReference>
<gene>
    <name evidence="1" type="ORF">ANACOL_03964</name>
</gene>
<proteinExistence type="predicted"/>
<protein>
    <submittedName>
        <fullName evidence="1">Uncharacterized protein</fullName>
    </submittedName>
</protein>
<reference evidence="1" key="2">
    <citation type="submission" date="2013-09" db="EMBL/GenBank/DDBJ databases">
        <title>Draft genome sequence of Anaerotruncus colihominis(DSM 17241).</title>
        <authorList>
            <person name="Sudarsanam P."/>
            <person name="Ley R."/>
            <person name="Guruge J."/>
            <person name="Turnbaugh P.J."/>
            <person name="Mahowald M."/>
            <person name="Liep D."/>
            <person name="Gordon J."/>
        </authorList>
    </citation>
    <scope>NUCLEOTIDE SEQUENCE</scope>
    <source>
        <strain evidence="1">DSM 17241</strain>
    </source>
</reference>
<dbReference type="Proteomes" id="UP000003803">
    <property type="component" value="Unassembled WGS sequence"/>
</dbReference>
<keyword evidence="2" id="KW-1185">Reference proteome</keyword>
<organism evidence="1 2">
    <name type="scientific">Anaerotruncus colihominis DSM 17241</name>
    <dbReference type="NCBI Taxonomy" id="445972"/>
    <lineage>
        <taxon>Bacteria</taxon>
        <taxon>Bacillati</taxon>
        <taxon>Bacillota</taxon>
        <taxon>Clostridia</taxon>
        <taxon>Eubacteriales</taxon>
        <taxon>Oscillospiraceae</taxon>
        <taxon>Anaerotruncus</taxon>
    </lineage>
</organism>
<accession>B0PGU6</accession>
<evidence type="ECO:0000313" key="1">
    <source>
        <dbReference type="EMBL" id="EDS09194.1"/>
    </source>
</evidence>
<name>B0PGU6_9FIRM</name>
<sequence>MAKMLLSEFLMLLIWKFSLRYHGEVKDMWIINWPKGNGTCYNPLILEFL</sequence>